<dbReference type="InterPro" id="IPR011127">
    <property type="entry name" value="Dala_Dala_lig_N"/>
</dbReference>
<evidence type="ECO:0000256" key="9">
    <source>
        <dbReference type="ARBA" id="ARBA00022960"/>
    </source>
</evidence>
<dbReference type="PANTHER" id="PTHR23132">
    <property type="entry name" value="D-ALANINE--D-ALANINE LIGASE"/>
    <property type="match status" value="1"/>
</dbReference>
<feature type="active site" evidence="14">
    <location>
        <position position="284"/>
    </location>
</feature>
<dbReference type="GO" id="GO:0046872">
    <property type="term" value="F:metal ion binding"/>
    <property type="evidence" value="ECO:0007669"/>
    <property type="project" value="UniProtKB-KW"/>
</dbReference>
<keyword evidence="11 13" id="KW-0961">Cell wall biogenesis/degradation</keyword>
<dbReference type="HAMAP" id="MF_00047">
    <property type="entry name" value="Dala_Dala_lig"/>
    <property type="match status" value="1"/>
</dbReference>
<evidence type="ECO:0000256" key="5">
    <source>
        <dbReference type="ARBA" id="ARBA00022490"/>
    </source>
</evidence>
<evidence type="ECO:0000256" key="1">
    <source>
        <dbReference type="ARBA" id="ARBA00001936"/>
    </source>
</evidence>
<dbReference type="AlphaFoldDB" id="A0A0C2HKD5"/>
<keyword evidence="6 13" id="KW-0436">Ligase</keyword>
<keyword evidence="15" id="KW-0460">Magnesium</keyword>
<evidence type="ECO:0000256" key="6">
    <source>
        <dbReference type="ARBA" id="ARBA00022598"/>
    </source>
</evidence>
<dbReference type="NCBIfam" id="NF002378">
    <property type="entry name" value="PRK01372.1"/>
    <property type="match status" value="1"/>
</dbReference>
<keyword evidence="15" id="KW-0479">Metal-binding</keyword>
<protein>
    <recommendedName>
        <fullName evidence="4 13">D-alanine--D-alanine ligase</fullName>
        <ecNumber evidence="4 13">6.3.2.4</ecNumber>
    </recommendedName>
    <alternativeName>
        <fullName evidence="13">D-Ala-D-Ala ligase</fullName>
    </alternativeName>
    <alternativeName>
        <fullName evidence="13">D-alanylalanine synthetase</fullName>
    </alternativeName>
</protein>
<accession>A0A0C2HKD5</accession>
<feature type="domain" description="ATP-grasp" evidence="17">
    <location>
        <begin position="108"/>
        <end position="306"/>
    </location>
</feature>
<dbReference type="InterPro" id="IPR016185">
    <property type="entry name" value="PreATP-grasp_dom_sf"/>
</dbReference>
<keyword evidence="10 13" id="KW-0573">Peptidoglycan synthesis</keyword>
<evidence type="ECO:0000256" key="8">
    <source>
        <dbReference type="ARBA" id="ARBA00022840"/>
    </source>
</evidence>
<dbReference type="Gene3D" id="3.30.470.20">
    <property type="entry name" value="ATP-grasp fold, B domain"/>
    <property type="match status" value="1"/>
</dbReference>
<keyword evidence="19" id="KW-1185">Reference proteome</keyword>
<dbReference type="GO" id="GO:0008716">
    <property type="term" value="F:D-alanine-D-alanine ligase activity"/>
    <property type="evidence" value="ECO:0007669"/>
    <property type="project" value="UniProtKB-UniRule"/>
</dbReference>
<keyword evidence="5 13" id="KW-0963">Cytoplasm</keyword>
<feature type="binding site" evidence="15">
    <location>
        <position position="273"/>
    </location>
    <ligand>
        <name>Mg(2+)</name>
        <dbReference type="ChEBI" id="CHEBI:18420"/>
        <label>1</label>
    </ligand>
</feature>
<dbReference type="Gene3D" id="3.30.1490.20">
    <property type="entry name" value="ATP-grasp fold, A domain"/>
    <property type="match status" value="1"/>
</dbReference>
<evidence type="ECO:0000256" key="10">
    <source>
        <dbReference type="ARBA" id="ARBA00022984"/>
    </source>
</evidence>
<keyword evidence="8 16" id="KW-0067">ATP-binding</keyword>
<dbReference type="GO" id="GO:0071555">
    <property type="term" value="P:cell wall organization"/>
    <property type="evidence" value="ECO:0007669"/>
    <property type="project" value="UniProtKB-KW"/>
</dbReference>
<dbReference type="GO" id="GO:0005737">
    <property type="term" value="C:cytoplasm"/>
    <property type="evidence" value="ECO:0007669"/>
    <property type="project" value="UniProtKB-SubCell"/>
</dbReference>
<feature type="binding site" evidence="15">
    <location>
        <position position="254"/>
    </location>
    <ligand>
        <name>Mg(2+)</name>
        <dbReference type="ChEBI" id="CHEBI:18420"/>
        <label>1</label>
    </ligand>
</feature>
<evidence type="ECO:0000256" key="15">
    <source>
        <dbReference type="PIRSR" id="PIRSR039102-3"/>
    </source>
</evidence>
<comment type="cofactor">
    <cofactor evidence="1">
        <name>Mn(2+)</name>
        <dbReference type="ChEBI" id="CHEBI:29035"/>
    </cofactor>
</comment>
<comment type="caution">
    <text evidence="18">The sequence shown here is derived from an EMBL/GenBank/DDBJ whole genome shotgun (WGS) entry which is preliminary data.</text>
</comment>
<dbReference type="GO" id="GO:0008360">
    <property type="term" value="P:regulation of cell shape"/>
    <property type="evidence" value="ECO:0007669"/>
    <property type="project" value="UniProtKB-KW"/>
</dbReference>
<evidence type="ECO:0000313" key="18">
    <source>
        <dbReference type="EMBL" id="KIH75485.1"/>
    </source>
</evidence>
<evidence type="ECO:0000313" key="19">
    <source>
        <dbReference type="Proteomes" id="UP000035068"/>
    </source>
</evidence>
<dbReference type="PIRSF" id="PIRSF039102">
    <property type="entry name" value="Ddl/VanB"/>
    <property type="match status" value="1"/>
</dbReference>
<dbReference type="UniPathway" id="UPA00219"/>
<evidence type="ECO:0000256" key="14">
    <source>
        <dbReference type="PIRSR" id="PIRSR039102-1"/>
    </source>
</evidence>
<comment type="similarity">
    <text evidence="3 13">Belongs to the D-alanine--D-alanine ligase family.</text>
</comment>
<evidence type="ECO:0000256" key="11">
    <source>
        <dbReference type="ARBA" id="ARBA00023316"/>
    </source>
</evidence>
<dbReference type="InterPro" id="IPR000291">
    <property type="entry name" value="D-Ala_lig_Van_CS"/>
</dbReference>
<keyword evidence="15" id="KW-0464">Manganese</keyword>
<dbReference type="EC" id="6.3.2.4" evidence="4 13"/>
<dbReference type="InterPro" id="IPR011761">
    <property type="entry name" value="ATP-grasp"/>
</dbReference>
<keyword evidence="7 16" id="KW-0547">Nucleotide-binding</keyword>
<dbReference type="EMBL" id="JWJD01000010">
    <property type="protein sequence ID" value="KIH75485.1"/>
    <property type="molecule type" value="Genomic_DNA"/>
</dbReference>
<dbReference type="PROSITE" id="PS00843">
    <property type="entry name" value="DALA_DALA_LIGASE_1"/>
    <property type="match status" value="1"/>
</dbReference>
<sequence>MNGAKKIKKVLVLCGGNSSERSVSLVSGKACADALRRLGYEVSVVDTDDMRDAVQQILSIAPDVVFNALHGRQGEDGCVQGFLNLVGLPYTHSGVMASAVAMDKVATKQLLAGVGVPSPGGITCTLSALREKELMARPYVVKPVCDGSSKGVVIVQSGEDLDALFGDADLAQEVLVEEFIAGHELTVGVMEGKAFAVTELKPESGWYDFEAKYTAGKTLHLLPASLPPVVYQAALRHAEQAHAVLGCRGISRSDFRYDPARENDENHGLYFLEINTQPGMTELSLAPEQAIYCGYTFDTFVDRLVQLAQVD</sequence>
<evidence type="ECO:0000256" key="13">
    <source>
        <dbReference type="HAMAP-Rule" id="MF_00047"/>
    </source>
</evidence>
<feature type="active site" evidence="14">
    <location>
        <position position="148"/>
    </location>
</feature>
<keyword evidence="9 13" id="KW-0133">Cell shape</keyword>
<dbReference type="Gene3D" id="3.40.50.20">
    <property type="match status" value="1"/>
</dbReference>
<evidence type="ECO:0000256" key="4">
    <source>
        <dbReference type="ARBA" id="ARBA00012216"/>
    </source>
</evidence>
<evidence type="ECO:0000259" key="17">
    <source>
        <dbReference type="PROSITE" id="PS50975"/>
    </source>
</evidence>
<dbReference type="Proteomes" id="UP000035068">
    <property type="component" value="Unassembled WGS sequence"/>
</dbReference>
<dbReference type="NCBIfam" id="TIGR01205">
    <property type="entry name" value="D_ala_D_alaTIGR"/>
    <property type="match status" value="1"/>
</dbReference>
<dbReference type="SUPFAM" id="SSF56059">
    <property type="entry name" value="Glutathione synthetase ATP-binding domain-like"/>
    <property type="match status" value="1"/>
</dbReference>
<dbReference type="GO" id="GO:0009252">
    <property type="term" value="P:peptidoglycan biosynthetic process"/>
    <property type="evidence" value="ECO:0007669"/>
    <property type="project" value="UniProtKB-UniRule"/>
</dbReference>
<dbReference type="PANTHER" id="PTHR23132:SF23">
    <property type="entry name" value="D-ALANINE--D-ALANINE LIGASE B"/>
    <property type="match status" value="1"/>
</dbReference>
<evidence type="ECO:0000256" key="2">
    <source>
        <dbReference type="ARBA" id="ARBA00004496"/>
    </source>
</evidence>
<feature type="binding site" evidence="15">
    <location>
        <position position="275"/>
    </location>
    <ligand>
        <name>Mg(2+)</name>
        <dbReference type="ChEBI" id="CHEBI:18420"/>
        <label>2</label>
    </ligand>
</feature>
<dbReference type="PROSITE" id="PS50975">
    <property type="entry name" value="ATP_GRASP"/>
    <property type="match status" value="1"/>
</dbReference>
<dbReference type="InterPro" id="IPR005905">
    <property type="entry name" value="D_ala_D_ala"/>
</dbReference>
<dbReference type="RefSeq" id="WP_040101046.1">
    <property type="nucleotide sequence ID" value="NZ_JWJD01000010.1"/>
</dbReference>
<evidence type="ECO:0000256" key="12">
    <source>
        <dbReference type="ARBA" id="ARBA00047614"/>
    </source>
</evidence>
<reference evidence="18 19" key="1">
    <citation type="submission" date="2014-12" db="EMBL/GenBank/DDBJ databases">
        <title>Genomes of Geoalkalibacter ferrihydriticus and Geoalkalibacter subterraneus, two haloalkaliphilic metal-reducing members of the Geobacteraceae.</title>
        <authorList>
            <person name="Badalamenti J.P."/>
            <person name="Torres C.I."/>
            <person name="Krajmalnik-Brown R."/>
            <person name="Bond D.R."/>
        </authorList>
    </citation>
    <scope>NUCLEOTIDE SEQUENCE [LARGE SCALE GENOMIC DNA]</scope>
    <source>
        <strain evidence="18 19">DSM 17813</strain>
    </source>
</reference>
<comment type="catalytic activity">
    <reaction evidence="12 13">
        <text>2 D-alanine + ATP = D-alanyl-D-alanine + ADP + phosphate + H(+)</text>
        <dbReference type="Rhea" id="RHEA:11224"/>
        <dbReference type="ChEBI" id="CHEBI:15378"/>
        <dbReference type="ChEBI" id="CHEBI:30616"/>
        <dbReference type="ChEBI" id="CHEBI:43474"/>
        <dbReference type="ChEBI" id="CHEBI:57416"/>
        <dbReference type="ChEBI" id="CHEBI:57822"/>
        <dbReference type="ChEBI" id="CHEBI:456216"/>
        <dbReference type="EC" id="6.3.2.4"/>
    </reaction>
</comment>
<organism evidence="18 19">
    <name type="scientific">Geoalkalibacter ferrihydriticus DSM 17813</name>
    <dbReference type="NCBI Taxonomy" id="1121915"/>
    <lineage>
        <taxon>Bacteria</taxon>
        <taxon>Pseudomonadati</taxon>
        <taxon>Thermodesulfobacteriota</taxon>
        <taxon>Desulfuromonadia</taxon>
        <taxon>Desulfuromonadales</taxon>
        <taxon>Geoalkalibacteraceae</taxon>
        <taxon>Geoalkalibacter</taxon>
    </lineage>
</organism>
<dbReference type="SUPFAM" id="SSF52440">
    <property type="entry name" value="PreATP-grasp domain"/>
    <property type="match status" value="1"/>
</dbReference>
<comment type="function">
    <text evidence="13">Cell wall formation.</text>
</comment>
<gene>
    <name evidence="13" type="primary">ddl</name>
    <name evidence="18" type="ORF">GFER_16145</name>
</gene>
<evidence type="ECO:0000256" key="16">
    <source>
        <dbReference type="PROSITE-ProRule" id="PRU00409"/>
    </source>
</evidence>
<evidence type="ECO:0000256" key="3">
    <source>
        <dbReference type="ARBA" id="ARBA00010871"/>
    </source>
</evidence>
<dbReference type="InterPro" id="IPR011095">
    <property type="entry name" value="Dala_Dala_lig_C"/>
</dbReference>
<dbReference type="Pfam" id="PF07478">
    <property type="entry name" value="Dala_Dala_lig_C"/>
    <property type="match status" value="1"/>
</dbReference>
<dbReference type="GO" id="GO:0005524">
    <property type="term" value="F:ATP binding"/>
    <property type="evidence" value="ECO:0007669"/>
    <property type="project" value="UniProtKB-UniRule"/>
</dbReference>
<proteinExistence type="inferred from homology"/>
<comment type="cofactor">
    <cofactor evidence="15">
        <name>Mg(2+)</name>
        <dbReference type="ChEBI" id="CHEBI:18420"/>
    </cofactor>
    <cofactor evidence="15">
        <name>Mn(2+)</name>
        <dbReference type="ChEBI" id="CHEBI:29035"/>
    </cofactor>
    <text evidence="15">Binds 2 magnesium or manganese ions per subunit.</text>
</comment>
<evidence type="ECO:0000256" key="7">
    <source>
        <dbReference type="ARBA" id="ARBA00022741"/>
    </source>
</evidence>
<dbReference type="Pfam" id="PF01820">
    <property type="entry name" value="Dala_Dala_lig_N"/>
    <property type="match status" value="1"/>
</dbReference>
<dbReference type="InterPro" id="IPR013815">
    <property type="entry name" value="ATP_grasp_subdomain_1"/>
</dbReference>
<comment type="subcellular location">
    <subcellularLocation>
        <location evidence="2 13">Cytoplasm</location>
    </subcellularLocation>
</comment>
<feature type="active site" evidence="14">
    <location>
        <position position="20"/>
    </location>
</feature>
<comment type="pathway">
    <text evidence="13">Cell wall biogenesis; peptidoglycan biosynthesis.</text>
</comment>
<name>A0A0C2HKD5_9BACT</name>
<feature type="binding site" evidence="15">
    <location>
        <position position="273"/>
    </location>
    <ligand>
        <name>Mg(2+)</name>
        <dbReference type="ChEBI" id="CHEBI:18420"/>
        <label>2</label>
    </ligand>
</feature>